<name>A0A4R5VP89_9BACI</name>
<organism evidence="3 4">
    <name type="scientific">Bacillus salipaludis</name>
    <dbReference type="NCBI Taxonomy" id="2547811"/>
    <lineage>
        <taxon>Bacteria</taxon>
        <taxon>Bacillati</taxon>
        <taxon>Bacillota</taxon>
        <taxon>Bacilli</taxon>
        <taxon>Bacillales</taxon>
        <taxon>Bacillaceae</taxon>
        <taxon>Bacillus</taxon>
    </lineage>
</organism>
<sequence length="151" mass="18533">MDTPILKLQYTDETTKHILENVRKRKKKFDDAKKLHNYWIMATLVVSFIYLYYFYITIGKQYSYSFFAMFSVSVSDLKNLILLAMTILMYGWMNVLKQKKDKFEKEYHDLRCEIVDRSKDLWKKEEQWKNRHVDFEIIKKTYDINLYHAKK</sequence>
<dbReference type="EMBL" id="JAVGVR010000001">
    <property type="protein sequence ID" value="MDQ6599497.1"/>
    <property type="molecule type" value="Genomic_DNA"/>
</dbReference>
<proteinExistence type="predicted"/>
<keyword evidence="5" id="KW-1185">Reference proteome</keyword>
<evidence type="ECO:0000313" key="2">
    <source>
        <dbReference type="EMBL" id="MDQ6599497.1"/>
    </source>
</evidence>
<feature type="transmembrane region" description="Helical" evidence="1">
    <location>
        <begin position="35"/>
        <end position="55"/>
    </location>
</feature>
<evidence type="ECO:0000256" key="1">
    <source>
        <dbReference type="SAM" id="Phobius"/>
    </source>
</evidence>
<keyword evidence="1" id="KW-0472">Membrane</keyword>
<dbReference type="AlphaFoldDB" id="A0A4R5VP89"/>
<evidence type="ECO:0000313" key="3">
    <source>
        <dbReference type="EMBL" id="TDK60228.1"/>
    </source>
</evidence>
<dbReference type="Proteomes" id="UP001178888">
    <property type="component" value="Unassembled WGS sequence"/>
</dbReference>
<dbReference type="EMBL" id="SMYO01000007">
    <property type="protein sequence ID" value="TDK60228.1"/>
    <property type="molecule type" value="Genomic_DNA"/>
</dbReference>
<dbReference type="Pfam" id="PF10864">
    <property type="entry name" value="DUF2663"/>
    <property type="match status" value="1"/>
</dbReference>
<evidence type="ECO:0000313" key="4">
    <source>
        <dbReference type="Proteomes" id="UP000295132"/>
    </source>
</evidence>
<dbReference type="InterPro" id="IPR020210">
    <property type="entry name" value="Uncharacterised_YpbF_TM"/>
</dbReference>
<keyword evidence="1" id="KW-1133">Transmembrane helix</keyword>
<dbReference type="Proteomes" id="UP000295132">
    <property type="component" value="Unassembled WGS sequence"/>
</dbReference>
<reference evidence="3 4" key="1">
    <citation type="submission" date="2019-03" db="EMBL/GenBank/DDBJ databases">
        <title>Bacillus niacini sp. nov. a Nicotinate-Metabolizing Mesophile Isolated from Soil.</title>
        <authorList>
            <person name="Zhang G."/>
        </authorList>
    </citation>
    <scope>NUCLEOTIDE SEQUENCE [LARGE SCALE GENOMIC DNA]</scope>
    <source>
        <strain evidence="3 4">WN066</strain>
    </source>
</reference>
<feature type="transmembrane region" description="Helical" evidence="1">
    <location>
        <begin position="67"/>
        <end position="92"/>
    </location>
</feature>
<evidence type="ECO:0000313" key="5">
    <source>
        <dbReference type="Proteomes" id="UP001178888"/>
    </source>
</evidence>
<accession>A0A4R5VP89</accession>
<gene>
    <name evidence="3" type="ORF">E2K98_16095</name>
    <name evidence="2" type="ORF">RCG21_24700</name>
</gene>
<comment type="caution">
    <text evidence="3">The sequence shown here is derived from an EMBL/GenBank/DDBJ whole genome shotgun (WGS) entry which is preliminary data.</text>
</comment>
<reference evidence="2" key="2">
    <citation type="submission" date="2023-08" db="EMBL/GenBank/DDBJ databases">
        <title>Nitrogen cycling bacteria in agricultural field soils.</title>
        <authorList>
            <person name="Jang J."/>
        </authorList>
    </citation>
    <scope>NUCLEOTIDE SEQUENCE</scope>
    <source>
        <strain evidence="2">PS3-36</strain>
    </source>
</reference>
<protein>
    <submittedName>
        <fullName evidence="3">DUF2663 family protein</fullName>
    </submittedName>
    <submittedName>
        <fullName evidence="2">YpbF family protein</fullName>
    </submittedName>
</protein>
<dbReference type="RefSeq" id="WP_026573322.1">
    <property type="nucleotide sequence ID" value="NZ_JARMCE010000012.1"/>
</dbReference>
<keyword evidence="1" id="KW-0812">Transmembrane</keyword>